<evidence type="ECO:0000313" key="3">
    <source>
        <dbReference type="EMBL" id="SMA44273.1"/>
    </source>
</evidence>
<feature type="domain" description="DUF4440" evidence="2">
    <location>
        <begin position="37"/>
        <end position="145"/>
    </location>
</feature>
<dbReference type="Pfam" id="PF14534">
    <property type="entry name" value="DUF4440"/>
    <property type="match status" value="1"/>
</dbReference>
<dbReference type="Proteomes" id="UP000196573">
    <property type="component" value="Unassembled WGS sequence"/>
</dbReference>
<accession>A0A1X7AIS7</accession>
<feature type="signal peptide" evidence="1">
    <location>
        <begin position="1"/>
        <end position="18"/>
    </location>
</feature>
<organism evidence="3 4">
    <name type="scientific">Parendozoicomonas haliclonae</name>
    <dbReference type="NCBI Taxonomy" id="1960125"/>
    <lineage>
        <taxon>Bacteria</taxon>
        <taxon>Pseudomonadati</taxon>
        <taxon>Pseudomonadota</taxon>
        <taxon>Gammaproteobacteria</taxon>
        <taxon>Oceanospirillales</taxon>
        <taxon>Endozoicomonadaceae</taxon>
        <taxon>Parendozoicomonas</taxon>
    </lineage>
</organism>
<dbReference type="InterPro" id="IPR032710">
    <property type="entry name" value="NTF2-like_dom_sf"/>
</dbReference>
<dbReference type="SUPFAM" id="SSF54427">
    <property type="entry name" value="NTF2-like"/>
    <property type="match status" value="1"/>
</dbReference>
<dbReference type="EMBL" id="FWPT01000003">
    <property type="protein sequence ID" value="SMA44273.1"/>
    <property type="molecule type" value="Genomic_DNA"/>
</dbReference>
<protein>
    <recommendedName>
        <fullName evidence="2">DUF4440 domain-containing protein</fullName>
    </recommendedName>
</protein>
<evidence type="ECO:0000313" key="4">
    <source>
        <dbReference type="Proteomes" id="UP000196573"/>
    </source>
</evidence>
<sequence length="151" mass="17184">MKIITAFIALLWLSTAQASTLIDSETKAIEQAVNGIWQQQATDWSKGDIEAYMEAYWKSDKLRFAFNNTIDYGWQTTLDGYRKAYKDKAAMGSLTFTPIEIQVFDDSNAIIFGRYRVDRLKNGEPDVLEGLVTTQFRKIGGQWLIVSDHTS</sequence>
<dbReference type="Gene3D" id="3.10.450.50">
    <property type="match status" value="1"/>
</dbReference>
<dbReference type="OrthoDB" id="5574313at2"/>
<gene>
    <name evidence="3" type="ORF">EHSB41UT_01767</name>
</gene>
<evidence type="ECO:0000259" key="2">
    <source>
        <dbReference type="Pfam" id="PF14534"/>
    </source>
</evidence>
<proteinExistence type="predicted"/>
<dbReference type="InterPro" id="IPR027843">
    <property type="entry name" value="DUF4440"/>
</dbReference>
<reference evidence="3 4" key="1">
    <citation type="submission" date="2017-03" db="EMBL/GenBank/DDBJ databases">
        <authorList>
            <person name="Afonso C.L."/>
            <person name="Miller P.J."/>
            <person name="Scott M.A."/>
            <person name="Spackman E."/>
            <person name="Goraichik I."/>
            <person name="Dimitrov K.M."/>
            <person name="Suarez D.L."/>
            <person name="Swayne D.E."/>
        </authorList>
    </citation>
    <scope>NUCLEOTIDE SEQUENCE [LARGE SCALE GENOMIC DNA]</scope>
    <source>
        <strain evidence="3">SB41UT1</strain>
    </source>
</reference>
<feature type="chain" id="PRO_5012010401" description="DUF4440 domain-containing protein" evidence="1">
    <location>
        <begin position="19"/>
        <end position="151"/>
    </location>
</feature>
<evidence type="ECO:0000256" key="1">
    <source>
        <dbReference type="SAM" id="SignalP"/>
    </source>
</evidence>
<dbReference type="AlphaFoldDB" id="A0A1X7AIS7"/>
<dbReference type="RefSeq" id="WP_087108909.1">
    <property type="nucleotide sequence ID" value="NZ_CBCSCN010000008.1"/>
</dbReference>
<keyword evidence="4" id="KW-1185">Reference proteome</keyword>
<keyword evidence="1" id="KW-0732">Signal</keyword>
<name>A0A1X7AIS7_9GAMM</name>